<comment type="similarity">
    <text evidence="1">Belongs to the WrbA family.</text>
</comment>
<evidence type="ECO:0000313" key="5">
    <source>
        <dbReference type="Proteomes" id="UP000774326"/>
    </source>
</evidence>
<accession>A0A9P8QB80</accession>
<organism evidence="4 5">
    <name type="scientific">Wickerhamomyces pijperi</name>
    <name type="common">Yeast</name>
    <name type="synonym">Pichia pijperi</name>
    <dbReference type="NCBI Taxonomy" id="599730"/>
    <lineage>
        <taxon>Eukaryota</taxon>
        <taxon>Fungi</taxon>
        <taxon>Dikarya</taxon>
        <taxon>Ascomycota</taxon>
        <taxon>Saccharomycotina</taxon>
        <taxon>Saccharomycetes</taxon>
        <taxon>Phaffomycetales</taxon>
        <taxon>Wickerhamomycetaceae</taxon>
        <taxon>Wickerhamomyces</taxon>
    </lineage>
</organism>
<dbReference type="PROSITE" id="PS50902">
    <property type="entry name" value="FLAVODOXIN_LIKE"/>
    <property type="match status" value="1"/>
</dbReference>
<dbReference type="OrthoDB" id="3979258at2759"/>
<dbReference type="GO" id="GO:0160020">
    <property type="term" value="P:positive regulation of ferroptosis"/>
    <property type="evidence" value="ECO:0007669"/>
    <property type="project" value="UniProtKB-ARBA"/>
</dbReference>
<proteinExistence type="inferred from homology"/>
<reference evidence="4" key="2">
    <citation type="submission" date="2021-01" db="EMBL/GenBank/DDBJ databases">
        <authorList>
            <person name="Schikora-Tamarit M.A."/>
        </authorList>
    </citation>
    <scope>NUCLEOTIDE SEQUENCE</scope>
    <source>
        <strain evidence="4">CBS2887</strain>
    </source>
</reference>
<keyword evidence="5" id="KW-1185">Reference proteome</keyword>
<gene>
    <name evidence="4" type="ORF">WICPIJ_001635</name>
</gene>
<dbReference type="InterPro" id="IPR005025">
    <property type="entry name" value="FMN_Rdtase-like_dom"/>
</dbReference>
<dbReference type="EMBL" id="JAEUBG010000861">
    <property type="protein sequence ID" value="KAH3687358.1"/>
    <property type="molecule type" value="Genomic_DNA"/>
</dbReference>
<dbReference type="InterPro" id="IPR008254">
    <property type="entry name" value="Flavodoxin/NO_synth"/>
</dbReference>
<evidence type="ECO:0000259" key="3">
    <source>
        <dbReference type="PROSITE" id="PS50902"/>
    </source>
</evidence>
<reference evidence="4" key="1">
    <citation type="journal article" date="2021" name="Open Biol.">
        <title>Shared evolutionary footprints suggest mitochondrial oxidative damage underlies multiple complex I losses in fungi.</title>
        <authorList>
            <person name="Schikora-Tamarit M.A."/>
            <person name="Marcet-Houben M."/>
            <person name="Nosek J."/>
            <person name="Gabaldon T."/>
        </authorList>
    </citation>
    <scope>NUCLEOTIDE SEQUENCE</scope>
    <source>
        <strain evidence="4">CBS2887</strain>
    </source>
</reference>
<evidence type="ECO:0000256" key="1">
    <source>
        <dbReference type="ARBA" id="ARBA00006961"/>
    </source>
</evidence>
<dbReference type="GO" id="GO:0003955">
    <property type="term" value="F:NAD(P)H dehydrogenase (quinone) activity"/>
    <property type="evidence" value="ECO:0007669"/>
    <property type="project" value="InterPro"/>
</dbReference>
<feature type="compositionally biased region" description="Low complexity" evidence="2">
    <location>
        <begin position="219"/>
        <end position="235"/>
    </location>
</feature>
<feature type="domain" description="Flavodoxin-like" evidence="3">
    <location>
        <begin position="4"/>
        <end position="195"/>
    </location>
</feature>
<dbReference type="Proteomes" id="UP000774326">
    <property type="component" value="Unassembled WGS sequence"/>
</dbReference>
<dbReference type="PANTHER" id="PTHR30546:SF23">
    <property type="entry name" value="FLAVOPROTEIN-LIKE PROTEIN YCP4-RELATED"/>
    <property type="match status" value="1"/>
</dbReference>
<name>A0A9P8QB80_WICPI</name>
<comment type="caution">
    <text evidence="4">The sequence shown here is derived from an EMBL/GenBank/DDBJ whole genome shotgun (WGS) entry which is preliminary data.</text>
</comment>
<dbReference type="NCBIfam" id="NF002999">
    <property type="entry name" value="PRK03767.1"/>
    <property type="match status" value="1"/>
</dbReference>
<dbReference type="GO" id="GO:0032126">
    <property type="term" value="C:eisosome"/>
    <property type="evidence" value="ECO:0007669"/>
    <property type="project" value="UniProtKB-ARBA"/>
</dbReference>
<sequence length="257" mass="27115">MVKIAIIQYSTWNHTSTLAKEIQRGVLEADPSATADIYQIAETLPQEVLTKMYAAPKDSTIPVATPETLTQYDAFLFGIPTRFGTLPAQWVEFWGQTGGLWASGALHGKPAGIFVSTGSPNGGQETTVRNSLSILAHHGLIYVPLGYKNTFAELSNLDELHGGSPWGAGALSGSDGSRQPSELELKVVYTQGASFVKTVAKFGSKAPAAKSQVEAAPAAAAATTTETKKTNAPVTETKKAASPAIKEEDSSKCCIVM</sequence>
<protein>
    <recommendedName>
        <fullName evidence="3">Flavodoxin-like domain-containing protein</fullName>
    </recommendedName>
</protein>
<dbReference type="FunFam" id="3.40.50.360:FF:000001">
    <property type="entry name" value="NAD(P)H dehydrogenase (Quinone) FQR1-like"/>
    <property type="match status" value="1"/>
</dbReference>
<feature type="region of interest" description="Disordered" evidence="2">
    <location>
        <begin position="219"/>
        <end position="243"/>
    </location>
</feature>
<dbReference type="AlphaFoldDB" id="A0A9P8QB80"/>
<dbReference type="Gene3D" id="3.40.50.360">
    <property type="match status" value="1"/>
</dbReference>
<dbReference type="InterPro" id="IPR029039">
    <property type="entry name" value="Flavoprotein-like_sf"/>
</dbReference>
<evidence type="ECO:0000313" key="4">
    <source>
        <dbReference type="EMBL" id="KAH3687358.1"/>
    </source>
</evidence>
<dbReference type="PANTHER" id="PTHR30546">
    <property type="entry name" value="FLAVODOXIN-RELATED PROTEIN WRBA-RELATED"/>
    <property type="match status" value="1"/>
</dbReference>
<dbReference type="Pfam" id="PF03358">
    <property type="entry name" value="FMN_red"/>
    <property type="match status" value="1"/>
</dbReference>
<dbReference type="NCBIfam" id="TIGR01755">
    <property type="entry name" value="flav_wrbA"/>
    <property type="match status" value="1"/>
</dbReference>
<dbReference type="SUPFAM" id="SSF52218">
    <property type="entry name" value="Flavoproteins"/>
    <property type="match status" value="1"/>
</dbReference>
<dbReference type="GO" id="GO:0016020">
    <property type="term" value="C:membrane"/>
    <property type="evidence" value="ECO:0007669"/>
    <property type="project" value="TreeGrafter"/>
</dbReference>
<dbReference type="InterPro" id="IPR010089">
    <property type="entry name" value="Flavoprotein_WrbA-like"/>
</dbReference>
<dbReference type="GO" id="GO:0010181">
    <property type="term" value="F:FMN binding"/>
    <property type="evidence" value="ECO:0007669"/>
    <property type="project" value="InterPro"/>
</dbReference>
<evidence type="ECO:0000256" key="2">
    <source>
        <dbReference type="SAM" id="MobiDB-lite"/>
    </source>
</evidence>